<dbReference type="RefSeq" id="WP_121377028.1">
    <property type="nucleotide sequence ID" value="NZ_RBLC01000004.1"/>
</dbReference>
<dbReference type="PROSITE" id="PS51186">
    <property type="entry name" value="GNAT"/>
    <property type="match status" value="1"/>
</dbReference>
<dbReference type="OrthoDB" id="9811523at2"/>
<accession>A0A495M4H5</accession>
<name>A0A495M4H5_9FLAO</name>
<comment type="caution">
    <text evidence="2">The sequence shown here is derived from an EMBL/GenBank/DDBJ whole genome shotgun (WGS) entry which is preliminary data.</text>
</comment>
<dbReference type="SUPFAM" id="SSF55729">
    <property type="entry name" value="Acyl-CoA N-acyltransferases (Nat)"/>
    <property type="match status" value="1"/>
</dbReference>
<dbReference type="InterPro" id="IPR051531">
    <property type="entry name" value="N-acetyltransferase"/>
</dbReference>
<dbReference type="Gene3D" id="3.40.630.30">
    <property type="match status" value="1"/>
</dbReference>
<organism evidence="2 3">
    <name type="scientific">Flavobacterium endophyticum</name>
    <dbReference type="NCBI Taxonomy" id="1540163"/>
    <lineage>
        <taxon>Bacteria</taxon>
        <taxon>Pseudomonadati</taxon>
        <taxon>Bacteroidota</taxon>
        <taxon>Flavobacteriia</taxon>
        <taxon>Flavobacteriales</taxon>
        <taxon>Flavobacteriaceae</taxon>
        <taxon>Flavobacterium</taxon>
    </lineage>
</organism>
<dbReference type="EMBL" id="RBLC01000004">
    <property type="protein sequence ID" value="RKS20358.1"/>
    <property type="molecule type" value="Genomic_DNA"/>
</dbReference>
<proteinExistence type="predicted"/>
<dbReference type="Proteomes" id="UP000277579">
    <property type="component" value="Unassembled WGS sequence"/>
</dbReference>
<keyword evidence="2" id="KW-0808">Transferase</keyword>
<dbReference type="PANTHER" id="PTHR43792:SF1">
    <property type="entry name" value="N-ACETYLTRANSFERASE DOMAIN-CONTAINING PROTEIN"/>
    <property type="match status" value="1"/>
</dbReference>
<reference evidence="2 3" key="1">
    <citation type="submission" date="2018-10" db="EMBL/GenBank/DDBJ databases">
        <title>Genomic Encyclopedia of Archaeal and Bacterial Type Strains, Phase II (KMG-II): from individual species to whole genera.</title>
        <authorList>
            <person name="Goeker M."/>
        </authorList>
    </citation>
    <scope>NUCLEOTIDE SEQUENCE [LARGE SCALE GENOMIC DNA]</scope>
    <source>
        <strain evidence="2 3">DSM 29537</strain>
    </source>
</reference>
<evidence type="ECO:0000313" key="3">
    <source>
        <dbReference type="Proteomes" id="UP000277579"/>
    </source>
</evidence>
<dbReference type="Pfam" id="PF13302">
    <property type="entry name" value="Acetyltransf_3"/>
    <property type="match status" value="1"/>
</dbReference>
<evidence type="ECO:0000313" key="2">
    <source>
        <dbReference type="EMBL" id="RKS20358.1"/>
    </source>
</evidence>
<protein>
    <submittedName>
        <fullName evidence="2">RimJ/RimL family protein N-acetyltransferase</fullName>
    </submittedName>
</protein>
<keyword evidence="3" id="KW-1185">Reference proteome</keyword>
<gene>
    <name evidence="2" type="ORF">CLV94_2737</name>
</gene>
<dbReference type="GO" id="GO:0016747">
    <property type="term" value="F:acyltransferase activity, transferring groups other than amino-acyl groups"/>
    <property type="evidence" value="ECO:0007669"/>
    <property type="project" value="InterPro"/>
</dbReference>
<dbReference type="InterPro" id="IPR000182">
    <property type="entry name" value="GNAT_dom"/>
</dbReference>
<sequence>MEKLSIHTEKLHIRNLMQADLNDFHTYRSNPEVTKYQGFDVMTLSEASEFIARQEDKLFGKPGEWVQYAIENKETGRLVGDCAIKLNGSDERIAEVGMTISHLHQKKGYAKEAFSGIMDFLFAGHNIHRIVETVDAENRASISLLESLGFRQEGHFIENIFFKGSWGSEFQYALLRREWLAR</sequence>
<feature type="domain" description="N-acetyltransferase" evidence="1">
    <location>
        <begin position="11"/>
        <end position="177"/>
    </location>
</feature>
<dbReference type="InterPro" id="IPR016181">
    <property type="entry name" value="Acyl_CoA_acyltransferase"/>
</dbReference>
<evidence type="ECO:0000259" key="1">
    <source>
        <dbReference type="PROSITE" id="PS51186"/>
    </source>
</evidence>
<dbReference type="PANTHER" id="PTHR43792">
    <property type="entry name" value="GNAT FAMILY, PUTATIVE (AFU_ORTHOLOGUE AFUA_3G00765)-RELATED-RELATED"/>
    <property type="match status" value="1"/>
</dbReference>
<dbReference type="AlphaFoldDB" id="A0A495M4H5"/>